<sequence>MPVFLGYAPSDDPADNCCSVSLSPRLGSLVYCEASCRLDLTPCACIHHERPPAGEGLYGIKLVELKGYGNMGTCHLSRKNTSGARSLIQILQ</sequence>
<evidence type="ECO:0000313" key="1">
    <source>
        <dbReference type="RefSeq" id="XP_059603374.1"/>
    </source>
</evidence>
<dbReference type="KEGG" id="ang:An01g14570"/>
<protein>
    <submittedName>
        <fullName evidence="1">Uncharacterized protein</fullName>
    </submittedName>
</protein>
<reference evidence="1" key="1">
    <citation type="submission" date="2025-02" db="EMBL/GenBank/DDBJ databases">
        <authorList>
            <consortium name="NCBI Genome Project"/>
        </authorList>
    </citation>
    <scope>NUCLEOTIDE SEQUENCE</scope>
</reference>
<accession>A0AAJ8BU82</accession>
<dbReference type="VEuPathDB" id="FungiDB:An01g14570"/>
<organism evidence="1">
    <name type="scientific">Aspergillus niger</name>
    <dbReference type="NCBI Taxonomy" id="5061"/>
    <lineage>
        <taxon>Eukaryota</taxon>
        <taxon>Fungi</taxon>
        <taxon>Dikarya</taxon>
        <taxon>Ascomycota</taxon>
        <taxon>Pezizomycotina</taxon>
        <taxon>Eurotiomycetes</taxon>
        <taxon>Eurotiomycetidae</taxon>
        <taxon>Eurotiales</taxon>
        <taxon>Aspergillaceae</taxon>
        <taxon>Aspergillus</taxon>
        <taxon>Aspergillus subgen. Circumdati</taxon>
    </lineage>
</organism>
<dbReference type="RefSeq" id="XP_059603374.1">
    <property type="nucleotide sequence ID" value="XM_059745853.1"/>
</dbReference>
<dbReference type="GeneID" id="84590164"/>
<name>A0AAJ8BU82_ASPNG</name>
<proteinExistence type="predicted"/>
<reference evidence="1" key="2">
    <citation type="submission" date="2025-08" db="UniProtKB">
        <authorList>
            <consortium name="RefSeq"/>
        </authorList>
    </citation>
    <scope>IDENTIFICATION</scope>
</reference>
<dbReference type="AlphaFoldDB" id="A0AAJ8BU82"/>
<gene>
    <name evidence="1" type="ORF">An01g14570</name>
</gene>